<sequence length="580" mass="63916">MESESVENKINQCRNTTSMDTTIEHGAKTDTIRETKEHPDCHSKENERNNGEIYEVSKPEPALINEACDLSMHPVTSLRAEMDRSATYSQRNTAEHTEPHTATYPELVLPEHMDTQMLPLTRNFVEEGGLPGAFAVEGPHARLSRSPEVQASSTHEVAQTNQVHIDDVHIDDAHLVDVDAENAMTERVDHGSSAELVEGRVIGGRQQDKRGHWIGWIAILGCAVLAVVLILVFLLGQSSGEPTESTMNAKHNFTQDQPIHYPPFHDNLPQLVAAAISEDFDSPFYFANQWVMKDPDFSTYSTEQNLQRFYLAMMYYATNGNSWLDNENWLSYEVSECSWFTKSSFTTSSKYYEANVCENSTVISLSLASNNLTGTFPIWYTYFIPSLKILDLGYNPIAGALPPITSTPEIEVFVVSQTELEGAPIMNAGAYFAALKVLKINGSKVRGSNSGALNYLTPNLEVMNITTNPTGTSTGGNIFSSIGLLTHLEYLGNGHRVVLTGTIPTEIGLARSLLEIDLSSNPRLEGMIPSELGQLAHLTKLDLMDTPVTGKVPVEVCKRVQEGQLELLVDCGALLQCCAD</sequence>
<accession>A0A9N8E0W4</accession>
<protein>
    <submittedName>
        <fullName evidence="3">Leucine Rich Repeat</fullName>
    </submittedName>
</protein>
<proteinExistence type="predicted"/>
<keyword evidence="2" id="KW-0812">Transmembrane</keyword>
<evidence type="ECO:0000256" key="1">
    <source>
        <dbReference type="SAM" id="MobiDB-lite"/>
    </source>
</evidence>
<organism evidence="3 4">
    <name type="scientific">Seminavis robusta</name>
    <dbReference type="NCBI Taxonomy" id="568900"/>
    <lineage>
        <taxon>Eukaryota</taxon>
        <taxon>Sar</taxon>
        <taxon>Stramenopiles</taxon>
        <taxon>Ochrophyta</taxon>
        <taxon>Bacillariophyta</taxon>
        <taxon>Bacillariophyceae</taxon>
        <taxon>Bacillariophycidae</taxon>
        <taxon>Naviculales</taxon>
        <taxon>Naviculaceae</taxon>
        <taxon>Seminavis</taxon>
    </lineage>
</organism>
<evidence type="ECO:0000313" key="4">
    <source>
        <dbReference type="Proteomes" id="UP001153069"/>
    </source>
</evidence>
<feature type="compositionally biased region" description="Polar residues" evidence="1">
    <location>
        <begin position="8"/>
        <end position="21"/>
    </location>
</feature>
<dbReference type="InterPro" id="IPR032675">
    <property type="entry name" value="LRR_dom_sf"/>
</dbReference>
<comment type="caution">
    <text evidence="3">The sequence shown here is derived from an EMBL/GenBank/DDBJ whole genome shotgun (WGS) entry which is preliminary data.</text>
</comment>
<dbReference type="OrthoDB" id="442066at2759"/>
<dbReference type="SUPFAM" id="SSF52047">
    <property type="entry name" value="RNI-like"/>
    <property type="match status" value="1"/>
</dbReference>
<dbReference type="InterPro" id="IPR052595">
    <property type="entry name" value="LRRC69/RLP"/>
</dbReference>
<keyword evidence="2" id="KW-0472">Membrane</keyword>
<keyword evidence="2" id="KW-1133">Transmembrane helix</keyword>
<dbReference type="AlphaFoldDB" id="A0A9N8E0W4"/>
<dbReference type="EMBL" id="CAICTM010000536">
    <property type="protein sequence ID" value="CAB9512448.1"/>
    <property type="molecule type" value="Genomic_DNA"/>
</dbReference>
<dbReference type="PANTHER" id="PTHR48057:SF7">
    <property type="entry name" value="LEUCINE-RICH REPEAT SERINE_THREONINE-PROTEIN KINASE 1"/>
    <property type="match status" value="1"/>
</dbReference>
<reference evidence="3" key="1">
    <citation type="submission" date="2020-06" db="EMBL/GenBank/DDBJ databases">
        <authorList>
            <consortium name="Plant Systems Biology data submission"/>
        </authorList>
    </citation>
    <scope>NUCLEOTIDE SEQUENCE</scope>
    <source>
        <strain evidence="3">D6</strain>
    </source>
</reference>
<evidence type="ECO:0000313" key="3">
    <source>
        <dbReference type="EMBL" id="CAB9512448.1"/>
    </source>
</evidence>
<gene>
    <name evidence="3" type="ORF">SEMRO_537_G162310.1</name>
</gene>
<evidence type="ECO:0000256" key="2">
    <source>
        <dbReference type="SAM" id="Phobius"/>
    </source>
</evidence>
<feature type="region of interest" description="Disordered" evidence="1">
    <location>
        <begin position="1"/>
        <end position="46"/>
    </location>
</feature>
<feature type="transmembrane region" description="Helical" evidence="2">
    <location>
        <begin position="213"/>
        <end position="236"/>
    </location>
</feature>
<dbReference type="Gene3D" id="3.80.10.10">
    <property type="entry name" value="Ribonuclease Inhibitor"/>
    <property type="match status" value="1"/>
</dbReference>
<feature type="compositionally biased region" description="Basic and acidic residues" evidence="1">
    <location>
        <begin position="22"/>
        <end position="46"/>
    </location>
</feature>
<dbReference type="PANTHER" id="PTHR48057">
    <property type="entry name" value="LEUCINE-RICH REPEAT SERINE/THREONINE-PROTEIN KINASE 1"/>
    <property type="match status" value="1"/>
</dbReference>
<name>A0A9N8E0W4_9STRA</name>
<keyword evidence="4" id="KW-1185">Reference proteome</keyword>
<dbReference type="Proteomes" id="UP001153069">
    <property type="component" value="Unassembled WGS sequence"/>
</dbReference>